<proteinExistence type="predicted"/>
<feature type="compositionally biased region" description="Basic and acidic residues" evidence="1">
    <location>
        <begin position="79"/>
        <end position="92"/>
    </location>
</feature>
<reference evidence="2 3" key="1">
    <citation type="submission" date="2021-06" db="EMBL/GenBank/DDBJ databases">
        <authorList>
            <person name="Palmer J.M."/>
        </authorList>
    </citation>
    <scope>NUCLEOTIDE SEQUENCE [LARGE SCALE GENOMIC DNA]</scope>
    <source>
        <strain evidence="2 3">MEX-2019</strain>
        <tissue evidence="2">Muscle</tissue>
    </source>
</reference>
<evidence type="ECO:0000256" key="1">
    <source>
        <dbReference type="SAM" id="MobiDB-lite"/>
    </source>
</evidence>
<evidence type="ECO:0000313" key="3">
    <source>
        <dbReference type="Proteomes" id="UP001311232"/>
    </source>
</evidence>
<accession>A0AAV9SSQ6</accession>
<dbReference type="AlphaFoldDB" id="A0AAV9SSQ6"/>
<dbReference type="Proteomes" id="UP001311232">
    <property type="component" value="Unassembled WGS sequence"/>
</dbReference>
<feature type="compositionally biased region" description="Pro residues" evidence="1">
    <location>
        <begin position="12"/>
        <end position="23"/>
    </location>
</feature>
<dbReference type="EMBL" id="JAHHUM010000010">
    <property type="protein sequence ID" value="KAK5623890.1"/>
    <property type="molecule type" value="Genomic_DNA"/>
</dbReference>
<evidence type="ECO:0000313" key="2">
    <source>
        <dbReference type="EMBL" id="KAK5623890.1"/>
    </source>
</evidence>
<organism evidence="2 3">
    <name type="scientific">Crenichthys baileyi</name>
    <name type="common">White River springfish</name>
    <dbReference type="NCBI Taxonomy" id="28760"/>
    <lineage>
        <taxon>Eukaryota</taxon>
        <taxon>Metazoa</taxon>
        <taxon>Chordata</taxon>
        <taxon>Craniata</taxon>
        <taxon>Vertebrata</taxon>
        <taxon>Euteleostomi</taxon>
        <taxon>Actinopterygii</taxon>
        <taxon>Neopterygii</taxon>
        <taxon>Teleostei</taxon>
        <taxon>Neoteleostei</taxon>
        <taxon>Acanthomorphata</taxon>
        <taxon>Ovalentaria</taxon>
        <taxon>Atherinomorphae</taxon>
        <taxon>Cyprinodontiformes</taxon>
        <taxon>Goodeidae</taxon>
        <taxon>Crenichthys</taxon>
    </lineage>
</organism>
<feature type="compositionally biased region" description="Pro residues" evidence="1">
    <location>
        <begin position="63"/>
        <end position="74"/>
    </location>
</feature>
<name>A0AAV9SSQ6_9TELE</name>
<protein>
    <submittedName>
        <fullName evidence="2">Uncharacterized protein</fullName>
    </submittedName>
</protein>
<feature type="region of interest" description="Disordered" evidence="1">
    <location>
        <begin position="1"/>
        <end position="144"/>
    </location>
</feature>
<comment type="caution">
    <text evidence="2">The sequence shown here is derived from an EMBL/GenBank/DDBJ whole genome shotgun (WGS) entry which is preliminary data.</text>
</comment>
<sequence length="163" mass="17905">MKAITSSQRPAPRQPHIPTPEVPNMPATRTHSWHFPPHQAGGPAPPPRQSRIPVTTAHCPAKTLPPEPHAPPVNGPGTEAKDRDPKKSKQSRETQNNSPGTDRHPRPNSQRQPRFQLEGPLLSLAFKSRQQTTRGSYTWPDSVSTCDTFLERGIVRASALGTT</sequence>
<keyword evidence="3" id="KW-1185">Reference proteome</keyword>
<gene>
    <name evidence="2" type="ORF">CRENBAI_000175</name>
</gene>
<feature type="compositionally biased region" description="Polar residues" evidence="1">
    <location>
        <begin position="128"/>
        <end position="144"/>
    </location>
</feature>